<dbReference type="AlphaFoldDB" id="A0A917ASZ0"/>
<dbReference type="RefSeq" id="WP_188388468.1">
    <property type="nucleotide sequence ID" value="NZ_BMFK01000001.1"/>
</dbReference>
<keyword evidence="4" id="KW-0804">Transcription</keyword>
<dbReference type="InterPro" id="IPR023772">
    <property type="entry name" value="DNA-bd_HTH_TetR-type_CS"/>
</dbReference>
<dbReference type="SUPFAM" id="SSF46689">
    <property type="entry name" value="Homeodomain-like"/>
    <property type="match status" value="1"/>
</dbReference>
<evidence type="ECO:0000256" key="5">
    <source>
        <dbReference type="PROSITE-ProRule" id="PRU00335"/>
    </source>
</evidence>
<gene>
    <name evidence="7" type="ORF">GCM10007140_22810</name>
</gene>
<evidence type="ECO:0000313" key="8">
    <source>
        <dbReference type="Proteomes" id="UP000605259"/>
    </source>
</evidence>
<keyword evidence="8" id="KW-1185">Reference proteome</keyword>
<dbReference type="Gene3D" id="1.10.357.10">
    <property type="entry name" value="Tetracycline Repressor, domain 2"/>
    <property type="match status" value="1"/>
</dbReference>
<evidence type="ECO:0000256" key="3">
    <source>
        <dbReference type="ARBA" id="ARBA00023125"/>
    </source>
</evidence>
<dbReference type="PROSITE" id="PS50977">
    <property type="entry name" value="HTH_TETR_2"/>
    <property type="match status" value="1"/>
</dbReference>
<evidence type="ECO:0000259" key="6">
    <source>
        <dbReference type="PROSITE" id="PS50977"/>
    </source>
</evidence>
<feature type="domain" description="HTH tetR-type" evidence="6">
    <location>
        <begin position="3"/>
        <end position="63"/>
    </location>
</feature>
<reference evidence="7" key="2">
    <citation type="submission" date="2020-09" db="EMBL/GenBank/DDBJ databases">
        <authorList>
            <person name="Sun Q."/>
            <person name="Zhou Y."/>
        </authorList>
    </citation>
    <scope>NUCLEOTIDE SEQUENCE</scope>
    <source>
        <strain evidence="7">CGMCC 1.12698</strain>
    </source>
</reference>
<dbReference type="InterPro" id="IPR050624">
    <property type="entry name" value="HTH-type_Tx_Regulator"/>
</dbReference>
<evidence type="ECO:0000256" key="1">
    <source>
        <dbReference type="ARBA" id="ARBA00022491"/>
    </source>
</evidence>
<reference evidence="7" key="1">
    <citation type="journal article" date="2014" name="Int. J. Syst. Evol. Microbiol.">
        <title>Complete genome sequence of Corynebacterium casei LMG S-19264T (=DSM 44701T), isolated from a smear-ripened cheese.</title>
        <authorList>
            <consortium name="US DOE Joint Genome Institute (JGI-PGF)"/>
            <person name="Walter F."/>
            <person name="Albersmeier A."/>
            <person name="Kalinowski J."/>
            <person name="Ruckert C."/>
        </authorList>
    </citation>
    <scope>NUCLEOTIDE SEQUENCE</scope>
    <source>
        <strain evidence="7">CGMCC 1.12698</strain>
    </source>
</reference>
<name>A0A917ASZ0_9BACI</name>
<feature type="DNA-binding region" description="H-T-H motif" evidence="5">
    <location>
        <begin position="26"/>
        <end position="45"/>
    </location>
</feature>
<dbReference type="PANTHER" id="PTHR43479">
    <property type="entry name" value="ACREF/ENVCD OPERON REPRESSOR-RELATED"/>
    <property type="match status" value="1"/>
</dbReference>
<dbReference type="PANTHER" id="PTHR43479:SF11">
    <property type="entry name" value="ACREF_ENVCD OPERON REPRESSOR-RELATED"/>
    <property type="match status" value="1"/>
</dbReference>
<dbReference type="GO" id="GO:0045892">
    <property type="term" value="P:negative regulation of DNA-templated transcription"/>
    <property type="evidence" value="ECO:0007669"/>
    <property type="project" value="UniProtKB-ARBA"/>
</dbReference>
<evidence type="ECO:0000256" key="2">
    <source>
        <dbReference type="ARBA" id="ARBA00023015"/>
    </source>
</evidence>
<evidence type="ECO:0000256" key="4">
    <source>
        <dbReference type="ARBA" id="ARBA00023163"/>
    </source>
</evidence>
<dbReference type="GO" id="GO:0003677">
    <property type="term" value="F:DNA binding"/>
    <property type="evidence" value="ECO:0007669"/>
    <property type="project" value="UniProtKB-UniRule"/>
</dbReference>
<evidence type="ECO:0000313" key="7">
    <source>
        <dbReference type="EMBL" id="GGE72330.1"/>
    </source>
</evidence>
<accession>A0A917ASZ0</accession>
<dbReference type="Pfam" id="PF00440">
    <property type="entry name" value="TetR_N"/>
    <property type="match status" value="1"/>
</dbReference>
<dbReference type="InterPro" id="IPR009057">
    <property type="entry name" value="Homeodomain-like_sf"/>
</dbReference>
<dbReference type="Proteomes" id="UP000605259">
    <property type="component" value="Unassembled WGS sequence"/>
</dbReference>
<keyword evidence="2" id="KW-0805">Transcription regulation</keyword>
<dbReference type="PROSITE" id="PS01081">
    <property type="entry name" value="HTH_TETR_1"/>
    <property type="match status" value="1"/>
</dbReference>
<dbReference type="InterPro" id="IPR001647">
    <property type="entry name" value="HTH_TetR"/>
</dbReference>
<sequence length="192" mass="21729">MSFDRKQAILDAATASFAHFGYKATTMDHVAKAAKVGKGTIYTFFKNKDELFFEITKGIIHDMKIVATDAIDAELSFLENTHRVLYALLEMRKTSQITMKLIHEAKEMGTPTVIEMINRIDHTVQSIVKEKLQLAIDKKKIKPCDLEVVSFLVVKVYNALLFDWEENHPALTSEQVASIFETYIVNGLATTK</sequence>
<dbReference type="EMBL" id="BMFK01000001">
    <property type="protein sequence ID" value="GGE72330.1"/>
    <property type="molecule type" value="Genomic_DNA"/>
</dbReference>
<organism evidence="7 8">
    <name type="scientific">Priestia taiwanensis</name>
    <dbReference type="NCBI Taxonomy" id="1347902"/>
    <lineage>
        <taxon>Bacteria</taxon>
        <taxon>Bacillati</taxon>
        <taxon>Bacillota</taxon>
        <taxon>Bacilli</taxon>
        <taxon>Bacillales</taxon>
        <taxon>Bacillaceae</taxon>
        <taxon>Priestia</taxon>
    </lineage>
</organism>
<comment type="caution">
    <text evidence="7">The sequence shown here is derived from an EMBL/GenBank/DDBJ whole genome shotgun (WGS) entry which is preliminary data.</text>
</comment>
<protein>
    <submittedName>
        <fullName evidence="7">TetR family transcriptional regulator</fullName>
    </submittedName>
</protein>
<dbReference type="InterPro" id="IPR036271">
    <property type="entry name" value="Tet_transcr_reg_TetR-rel_C_sf"/>
</dbReference>
<proteinExistence type="predicted"/>
<dbReference type="SUPFAM" id="SSF48498">
    <property type="entry name" value="Tetracyclin repressor-like, C-terminal domain"/>
    <property type="match status" value="1"/>
</dbReference>
<keyword evidence="1" id="KW-0678">Repressor</keyword>
<keyword evidence="3 5" id="KW-0238">DNA-binding</keyword>
<dbReference type="FunFam" id="1.10.10.60:FF:000141">
    <property type="entry name" value="TetR family transcriptional regulator"/>
    <property type="match status" value="1"/>
</dbReference>
<dbReference type="PRINTS" id="PR00455">
    <property type="entry name" value="HTHTETR"/>
</dbReference>